<name>A0A843UID4_COLES</name>
<gene>
    <name evidence="2" type="ORF">Taro_015780</name>
</gene>
<reference evidence="2" key="1">
    <citation type="submission" date="2017-07" db="EMBL/GenBank/DDBJ databases">
        <title>Taro Niue Genome Assembly and Annotation.</title>
        <authorList>
            <person name="Atibalentja N."/>
            <person name="Keating K."/>
            <person name="Fields C.J."/>
        </authorList>
    </citation>
    <scope>NUCLEOTIDE SEQUENCE</scope>
    <source>
        <strain evidence="2">Niue_2</strain>
        <tissue evidence="2">Leaf</tissue>
    </source>
</reference>
<evidence type="ECO:0000313" key="2">
    <source>
        <dbReference type="EMBL" id="MQL83288.1"/>
    </source>
</evidence>
<dbReference type="EMBL" id="NMUH01000687">
    <property type="protein sequence ID" value="MQL83288.1"/>
    <property type="molecule type" value="Genomic_DNA"/>
</dbReference>
<feature type="compositionally biased region" description="Basic and acidic residues" evidence="1">
    <location>
        <begin position="96"/>
        <end position="126"/>
    </location>
</feature>
<dbReference type="Pfam" id="PF15365">
    <property type="entry name" value="PNRC"/>
    <property type="match status" value="1"/>
</dbReference>
<feature type="region of interest" description="Disordered" evidence="1">
    <location>
        <begin position="1"/>
        <end position="141"/>
    </location>
</feature>
<accession>A0A843UID4</accession>
<dbReference type="OrthoDB" id="770116at2759"/>
<dbReference type="InterPro" id="IPR028322">
    <property type="entry name" value="PNRC-like_rgn"/>
</dbReference>
<dbReference type="GO" id="GO:0016071">
    <property type="term" value="P:mRNA metabolic process"/>
    <property type="evidence" value="ECO:0007669"/>
    <property type="project" value="UniProtKB-ARBA"/>
</dbReference>
<evidence type="ECO:0000256" key="1">
    <source>
        <dbReference type="SAM" id="MobiDB-lite"/>
    </source>
</evidence>
<organism evidence="2 3">
    <name type="scientific">Colocasia esculenta</name>
    <name type="common">Wild taro</name>
    <name type="synonym">Arum esculentum</name>
    <dbReference type="NCBI Taxonomy" id="4460"/>
    <lineage>
        <taxon>Eukaryota</taxon>
        <taxon>Viridiplantae</taxon>
        <taxon>Streptophyta</taxon>
        <taxon>Embryophyta</taxon>
        <taxon>Tracheophyta</taxon>
        <taxon>Spermatophyta</taxon>
        <taxon>Magnoliopsida</taxon>
        <taxon>Liliopsida</taxon>
        <taxon>Araceae</taxon>
        <taxon>Aroideae</taxon>
        <taxon>Colocasieae</taxon>
        <taxon>Colocasia</taxon>
    </lineage>
</organism>
<dbReference type="PANTHER" id="PTHR33670">
    <property type="entry name" value="SPLICING FACTOR, PROLINE- AND GLUTAMINE-RICH-LIKE"/>
    <property type="match status" value="1"/>
</dbReference>
<comment type="caution">
    <text evidence="2">The sequence shown here is derived from an EMBL/GenBank/DDBJ whole genome shotgun (WGS) entry which is preliminary data.</text>
</comment>
<protein>
    <submittedName>
        <fullName evidence="2">Uncharacterized protein</fullName>
    </submittedName>
</protein>
<sequence length="219" mass="23661">MGADLLRSHGGTGGRLPAGEIRSSPPVKPSRSTNLARHPRVSPRQADDAFPRSPPSQTKPLRKSPGNHGTPGRSGRRSRIPDSEGKMVVKMPVKRLVMEEVTILKRGEDVKPTRPAEDRRPSDREGAAAPPSVADGADDDDINVALCSTERLGPDPEILPKQIRLVDGKKPLYAGSGFFASPSPRSLPLPTSFFAKKEVANTTDLATRGLRYLLRLDLP</sequence>
<evidence type="ECO:0000313" key="3">
    <source>
        <dbReference type="Proteomes" id="UP000652761"/>
    </source>
</evidence>
<dbReference type="AlphaFoldDB" id="A0A843UID4"/>
<proteinExistence type="predicted"/>
<keyword evidence="3" id="KW-1185">Reference proteome</keyword>
<dbReference type="PANTHER" id="PTHR33670:SF15">
    <property type="entry name" value="OS02G0797600 PROTEIN"/>
    <property type="match status" value="1"/>
</dbReference>
<dbReference type="Proteomes" id="UP000652761">
    <property type="component" value="Unassembled WGS sequence"/>
</dbReference>